<dbReference type="CDD" id="cd01990">
    <property type="entry name" value="LarE-like"/>
    <property type="match status" value="1"/>
</dbReference>
<dbReference type="PANTHER" id="PTHR43169:SF2">
    <property type="entry name" value="NAD_GMP SYNTHASE DOMAIN-CONTAINING PROTEIN"/>
    <property type="match status" value="1"/>
</dbReference>
<dbReference type="PIRSF" id="PIRSF006661">
    <property type="entry name" value="PP-lp_UCP006661"/>
    <property type="match status" value="1"/>
</dbReference>
<evidence type="ECO:0000259" key="2">
    <source>
        <dbReference type="Pfam" id="PF02540"/>
    </source>
</evidence>
<dbReference type="Proteomes" id="UP000183085">
    <property type="component" value="Unassembled WGS sequence"/>
</dbReference>
<proteinExistence type="predicted"/>
<feature type="domain" description="NAD/GMP synthase" evidence="2">
    <location>
        <begin position="9"/>
        <end position="75"/>
    </location>
</feature>
<dbReference type="InterPro" id="IPR005232">
    <property type="entry name" value="LarE"/>
</dbReference>
<dbReference type="GO" id="GO:0016783">
    <property type="term" value="F:sulfurtransferase activity"/>
    <property type="evidence" value="ECO:0007669"/>
    <property type="project" value="InterPro"/>
</dbReference>
<evidence type="ECO:0000313" key="4">
    <source>
        <dbReference type="Proteomes" id="UP000183085"/>
    </source>
</evidence>
<comment type="caution">
    <text evidence="3">The sequence shown here is derived from an EMBL/GenBank/DDBJ whole genome shotgun (WGS) entry which is preliminary data.</text>
</comment>
<dbReference type="InterPro" id="IPR014729">
    <property type="entry name" value="Rossmann-like_a/b/a_fold"/>
</dbReference>
<dbReference type="Gene3D" id="3.40.50.620">
    <property type="entry name" value="HUPs"/>
    <property type="match status" value="1"/>
</dbReference>
<feature type="active site" description="Nucleophile and sulfur donor" evidence="1">
    <location>
        <position position="173"/>
    </location>
</feature>
<accession>A0A1J5DUV1</accession>
<organism evidence="3 4">
    <name type="scientific">Candidatus Desantisbacteria bacterium CG2_30_40_21</name>
    <dbReference type="NCBI Taxonomy" id="1817895"/>
    <lineage>
        <taxon>Bacteria</taxon>
        <taxon>Candidatus Desantisiibacteriota</taxon>
    </lineage>
</organism>
<reference evidence="3 4" key="1">
    <citation type="journal article" date="2016" name="Environ. Microbiol.">
        <title>Genomic resolution of a cold subsurface aquifer community provides metabolic insights for novel microbes adapted to high CO concentrations.</title>
        <authorList>
            <person name="Probst A.J."/>
            <person name="Castelle C.J."/>
            <person name="Singh A."/>
            <person name="Brown C.T."/>
            <person name="Anantharaman K."/>
            <person name="Sharon I."/>
            <person name="Hug L.A."/>
            <person name="Burstein D."/>
            <person name="Emerson J.B."/>
            <person name="Thomas B.C."/>
            <person name="Banfield J.F."/>
        </authorList>
    </citation>
    <scope>NUCLEOTIDE SEQUENCE [LARGE SCALE GENOMIC DNA]</scope>
    <source>
        <strain evidence="3">CG2_30_40_21</strain>
    </source>
</reference>
<dbReference type="InterPro" id="IPR052188">
    <property type="entry name" value="Ni-pincer_cofactor_biosynth"/>
</dbReference>
<evidence type="ECO:0000313" key="3">
    <source>
        <dbReference type="EMBL" id="OIP39861.1"/>
    </source>
</evidence>
<dbReference type="EMBL" id="MNYI01000135">
    <property type="protein sequence ID" value="OIP39861.1"/>
    <property type="molecule type" value="Genomic_DNA"/>
</dbReference>
<dbReference type="NCBIfam" id="TIGR00268">
    <property type="entry name" value="ATP-dependent sacrificial sulfur transferase LarE"/>
    <property type="match status" value="1"/>
</dbReference>
<name>A0A1J5DUV1_9BACT</name>
<sequence>MFTKLEQMKVRLKEMGSVLVAFSGGVDSTFVLKISHDILGDKVLAVTAKSPLYPASEAEAAERIAMELNARHLFIESNELLIPDFVDNPRNRCYLCKKELFNHLSHLAQEQGLSYILDGSNASDINDIRPGRDAAREFGVQSPMIDVGLTKDEIRKLSKDMGLTTHDKPSNACLASRFPYSSPITIEALGMVETAEDYLKGLGISNVRVRHYENLCRIEVDRQKMLLCIEKQDIIVSRLKQLGYAFVTLDLAGYRSGSMNEV</sequence>
<dbReference type="InterPro" id="IPR022310">
    <property type="entry name" value="NAD/GMP_synthase"/>
</dbReference>
<protein>
    <submittedName>
        <fullName evidence="3">TIGR00268 family protein</fullName>
    </submittedName>
</protein>
<dbReference type="AlphaFoldDB" id="A0A1J5DUV1"/>
<gene>
    <name evidence="3" type="ORF">AUJ95_05105</name>
</gene>
<dbReference type="Pfam" id="PF02540">
    <property type="entry name" value="NAD_synthase"/>
    <property type="match status" value="1"/>
</dbReference>
<dbReference type="PANTHER" id="PTHR43169">
    <property type="entry name" value="EXSB FAMILY PROTEIN"/>
    <property type="match status" value="1"/>
</dbReference>
<evidence type="ECO:0000256" key="1">
    <source>
        <dbReference type="PIRSR" id="PIRSR006661-1"/>
    </source>
</evidence>
<dbReference type="GO" id="GO:0006163">
    <property type="term" value="P:purine nucleotide metabolic process"/>
    <property type="evidence" value="ECO:0007669"/>
    <property type="project" value="UniProtKB-ARBA"/>
</dbReference>
<dbReference type="SUPFAM" id="SSF52402">
    <property type="entry name" value="Adenine nucleotide alpha hydrolases-like"/>
    <property type="match status" value="1"/>
</dbReference>
<dbReference type="STRING" id="1817895.AUJ95_05105"/>